<accession>A0A2P5CVB7</accession>
<feature type="transmembrane region" description="Helical" evidence="1">
    <location>
        <begin position="38"/>
        <end position="54"/>
    </location>
</feature>
<reference evidence="3" key="1">
    <citation type="submission" date="2016-06" db="EMBL/GenBank/DDBJ databases">
        <title>Parallel loss of symbiosis genes in relatives of nitrogen-fixing non-legume Parasponia.</title>
        <authorList>
            <person name="Van Velzen R."/>
            <person name="Holmer R."/>
            <person name="Bu F."/>
            <person name="Rutten L."/>
            <person name="Van Zeijl A."/>
            <person name="Liu W."/>
            <person name="Santuari L."/>
            <person name="Cao Q."/>
            <person name="Sharma T."/>
            <person name="Shen D."/>
            <person name="Roswanjaya Y."/>
            <person name="Wardhani T."/>
            <person name="Kalhor M.S."/>
            <person name="Jansen J."/>
            <person name="Van den Hoogen J."/>
            <person name="Gungor B."/>
            <person name="Hartog M."/>
            <person name="Hontelez J."/>
            <person name="Verver J."/>
            <person name="Yang W.-C."/>
            <person name="Schijlen E."/>
            <person name="Repin R."/>
            <person name="Schilthuizen M."/>
            <person name="Schranz E."/>
            <person name="Heidstra R."/>
            <person name="Miyata K."/>
            <person name="Fedorova E."/>
            <person name="Kohlen W."/>
            <person name="Bisseling T."/>
            <person name="Smit S."/>
            <person name="Geurts R."/>
        </authorList>
    </citation>
    <scope>NUCLEOTIDE SEQUENCE [LARGE SCALE GENOMIC DNA]</scope>
    <source>
        <strain evidence="3">cv. RG33-2</strain>
    </source>
</reference>
<dbReference type="EMBL" id="JXTC01000324">
    <property type="protein sequence ID" value="PON64997.1"/>
    <property type="molecule type" value="Genomic_DNA"/>
</dbReference>
<sequence length="117" mass="13106">METLVELWMRSLMIPSIHAVAEALWLWWFWLLSSMDEVVVLLVVVGLITLHPELPAAGGLVLGLLLLLLLVLVLLLVLLILILLLVLVFTSRLVVSGGNKGRPENPQTAGDWYCWWV</sequence>
<evidence type="ECO:0008006" key="4">
    <source>
        <dbReference type="Google" id="ProtNLM"/>
    </source>
</evidence>
<dbReference type="AlphaFoldDB" id="A0A2P5CVB7"/>
<protein>
    <recommendedName>
        <fullName evidence="4">Transmembrane protein</fullName>
    </recommendedName>
</protein>
<keyword evidence="1" id="KW-0812">Transmembrane</keyword>
<evidence type="ECO:0000256" key="1">
    <source>
        <dbReference type="SAM" id="Phobius"/>
    </source>
</evidence>
<dbReference type="Proteomes" id="UP000237000">
    <property type="component" value="Unassembled WGS sequence"/>
</dbReference>
<keyword evidence="1" id="KW-1133">Transmembrane helix</keyword>
<dbReference type="InParanoid" id="A0A2P5CVB7"/>
<gene>
    <name evidence="2" type="ORF">TorRG33x02_271970</name>
</gene>
<keyword evidence="1" id="KW-0472">Membrane</keyword>
<name>A0A2P5CVB7_TREOI</name>
<comment type="caution">
    <text evidence="2">The sequence shown here is derived from an EMBL/GenBank/DDBJ whole genome shotgun (WGS) entry which is preliminary data.</text>
</comment>
<proteinExistence type="predicted"/>
<keyword evidence="3" id="KW-1185">Reference proteome</keyword>
<organism evidence="2 3">
    <name type="scientific">Trema orientale</name>
    <name type="common">Charcoal tree</name>
    <name type="synonym">Celtis orientalis</name>
    <dbReference type="NCBI Taxonomy" id="63057"/>
    <lineage>
        <taxon>Eukaryota</taxon>
        <taxon>Viridiplantae</taxon>
        <taxon>Streptophyta</taxon>
        <taxon>Embryophyta</taxon>
        <taxon>Tracheophyta</taxon>
        <taxon>Spermatophyta</taxon>
        <taxon>Magnoliopsida</taxon>
        <taxon>eudicotyledons</taxon>
        <taxon>Gunneridae</taxon>
        <taxon>Pentapetalae</taxon>
        <taxon>rosids</taxon>
        <taxon>fabids</taxon>
        <taxon>Rosales</taxon>
        <taxon>Cannabaceae</taxon>
        <taxon>Trema</taxon>
    </lineage>
</organism>
<feature type="transmembrane region" description="Helical" evidence="1">
    <location>
        <begin position="60"/>
        <end position="90"/>
    </location>
</feature>
<evidence type="ECO:0000313" key="3">
    <source>
        <dbReference type="Proteomes" id="UP000237000"/>
    </source>
</evidence>
<feature type="transmembrane region" description="Helical" evidence="1">
    <location>
        <begin position="12"/>
        <end position="31"/>
    </location>
</feature>
<evidence type="ECO:0000313" key="2">
    <source>
        <dbReference type="EMBL" id="PON64997.1"/>
    </source>
</evidence>